<dbReference type="InterPro" id="IPR007829">
    <property type="entry name" value="TM2"/>
</dbReference>
<keyword evidence="3" id="KW-1133">Transmembrane helix</keyword>
<evidence type="ECO:0000256" key="3">
    <source>
        <dbReference type="ARBA" id="ARBA00022989"/>
    </source>
</evidence>
<evidence type="ECO:0000256" key="2">
    <source>
        <dbReference type="ARBA" id="ARBA00022692"/>
    </source>
</evidence>
<feature type="domain" description="TM2" evidence="5">
    <location>
        <begin position="2"/>
        <end position="27"/>
    </location>
</feature>
<dbReference type="PATRIC" id="fig|1393034.3.peg.108"/>
<accession>A0A133XWY6</accession>
<evidence type="ECO:0000256" key="4">
    <source>
        <dbReference type="ARBA" id="ARBA00023136"/>
    </source>
</evidence>
<organism evidence="6 7">
    <name type="scientific">Atopobium deltae</name>
    <dbReference type="NCBI Taxonomy" id="1393034"/>
    <lineage>
        <taxon>Bacteria</taxon>
        <taxon>Bacillati</taxon>
        <taxon>Actinomycetota</taxon>
        <taxon>Coriobacteriia</taxon>
        <taxon>Coriobacteriales</taxon>
        <taxon>Atopobiaceae</taxon>
        <taxon>Atopobium</taxon>
    </lineage>
</organism>
<dbReference type="AlphaFoldDB" id="A0A133XWY6"/>
<keyword evidence="4" id="KW-0472">Membrane</keyword>
<proteinExistence type="predicted"/>
<keyword evidence="2" id="KW-0812">Transmembrane</keyword>
<keyword evidence="7" id="KW-1185">Reference proteome</keyword>
<protein>
    <recommendedName>
        <fullName evidence="5">TM2 domain-containing protein</fullName>
    </recommendedName>
</protein>
<comment type="subcellular location">
    <subcellularLocation>
        <location evidence="1">Membrane</location>
        <topology evidence="1">Multi-pass membrane protein</topology>
    </subcellularLocation>
</comment>
<dbReference type="Proteomes" id="UP000070675">
    <property type="component" value="Unassembled WGS sequence"/>
</dbReference>
<gene>
    <name evidence="6" type="ORF">HMPREF3192_00113</name>
</gene>
<evidence type="ECO:0000256" key="1">
    <source>
        <dbReference type="ARBA" id="ARBA00004141"/>
    </source>
</evidence>
<comment type="caution">
    <text evidence="6">The sequence shown here is derived from an EMBL/GenBank/DDBJ whole genome shotgun (WGS) entry which is preliminary data.</text>
</comment>
<evidence type="ECO:0000259" key="5">
    <source>
        <dbReference type="Pfam" id="PF05154"/>
    </source>
</evidence>
<sequence length="39" mass="4507">MSIFLGSLGVARFMLGDTGMGVLKIRFSQKRRRLIQFFK</sequence>
<dbReference type="EMBL" id="LSCR01000002">
    <property type="protein sequence ID" value="KXB35465.1"/>
    <property type="molecule type" value="Genomic_DNA"/>
</dbReference>
<name>A0A133XWY6_9ACTN</name>
<reference evidence="7" key="1">
    <citation type="submission" date="2016-01" db="EMBL/GenBank/DDBJ databases">
        <authorList>
            <person name="Mitreva M."/>
            <person name="Pepin K.H."/>
            <person name="Mihindukulasuriya K.A."/>
            <person name="Fulton R."/>
            <person name="Fronick C."/>
            <person name="O'Laughlin M."/>
            <person name="Miner T."/>
            <person name="Herter B."/>
            <person name="Rosa B.A."/>
            <person name="Cordes M."/>
            <person name="Tomlinson C."/>
            <person name="Wollam A."/>
            <person name="Palsikar V.B."/>
            <person name="Mardis E.R."/>
            <person name="Wilson R.K."/>
        </authorList>
    </citation>
    <scope>NUCLEOTIDE SEQUENCE [LARGE SCALE GENOMIC DNA]</scope>
    <source>
        <strain evidence="7">DNF00019</strain>
    </source>
</reference>
<evidence type="ECO:0000313" key="6">
    <source>
        <dbReference type="EMBL" id="KXB35465.1"/>
    </source>
</evidence>
<dbReference type="GO" id="GO:0016020">
    <property type="term" value="C:membrane"/>
    <property type="evidence" value="ECO:0007669"/>
    <property type="project" value="UniProtKB-SubCell"/>
</dbReference>
<dbReference type="Pfam" id="PF05154">
    <property type="entry name" value="TM2"/>
    <property type="match status" value="1"/>
</dbReference>
<evidence type="ECO:0000313" key="7">
    <source>
        <dbReference type="Proteomes" id="UP000070675"/>
    </source>
</evidence>